<name>A0ABV8AJ09_9FLAO</name>
<dbReference type="Proteomes" id="UP001595812">
    <property type="component" value="Unassembled WGS sequence"/>
</dbReference>
<dbReference type="RefSeq" id="WP_386101644.1">
    <property type="nucleotide sequence ID" value="NZ_JBHSAT010000022.1"/>
</dbReference>
<evidence type="ECO:0000313" key="1">
    <source>
        <dbReference type="EMBL" id="MFC3878051.1"/>
    </source>
</evidence>
<evidence type="ECO:0000313" key="2">
    <source>
        <dbReference type="Proteomes" id="UP001595812"/>
    </source>
</evidence>
<accession>A0ABV8AJ09</accession>
<keyword evidence="2" id="KW-1185">Reference proteome</keyword>
<proteinExistence type="predicted"/>
<dbReference type="EMBL" id="JBHSAT010000022">
    <property type="protein sequence ID" value="MFC3878051.1"/>
    <property type="molecule type" value="Genomic_DNA"/>
</dbReference>
<reference evidence="2" key="1">
    <citation type="journal article" date="2019" name="Int. J. Syst. Evol. Microbiol.">
        <title>The Global Catalogue of Microorganisms (GCM) 10K type strain sequencing project: providing services to taxonomists for standard genome sequencing and annotation.</title>
        <authorList>
            <consortium name="The Broad Institute Genomics Platform"/>
            <consortium name="The Broad Institute Genome Sequencing Center for Infectious Disease"/>
            <person name="Wu L."/>
            <person name="Ma J."/>
        </authorList>
    </citation>
    <scope>NUCLEOTIDE SEQUENCE [LARGE SCALE GENOMIC DNA]</scope>
    <source>
        <strain evidence="2">CECT 8979</strain>
    </source>
</reference>
<organism evidence="1 2">
    <name type="scientific">Winogradskyella maritima</name>
    <dbReference type="NCBI Taxonomy" id="1517766"/>
    <lineage>
        <taxon>Bacteria</taxon>
        <taxon>Pseudomonadati</taxon>
        <taxon>Bacteroidota</taxon>
        <taxon>Flavobacteriia</taxon>
        <taxon>Flavobacteriales</taxon>
        <taxon>Flavobacteriaceae</taxon>
        <taxon>Winogradskyella</taxon>
    </lineage>
</organism>
<gene>
    <name evidence="1" type="ORF">ACFOSX_12505</name>
</gene>
<protein>
    <submittedName>
        <fullName evidence="1">Uncharacterized protein</fullName>
    </submittedName>
</protein>
<sequence>MDENLALFNQINSLSYWLLKESNYKSSVTLDATDDSYFISIKDGLESIYKHHIENFSKKDDRLLNFELASIANHLLHLKRTIREKERLAG</sequence>
<comment type="caution">
    <text evidence="1">The sequence shown here is derived from an EMBL/GenBank/DDBJ whole genome shotgun (WGS) entry which is preliminary data.</text>
</comment>